<sequence>MLNLLSYASFGRIRNYLLIFFFSSLCLLSRGQPVSLSFLEDSVAVVHGETFSNTLLVTNHLNEPVLLKKSRPDSFALIRLPDTLYLNPGEKKEVFVKYLASAALIRAMGNKINIRYDAAQKNISAAASFFIFNQTGQQLLVSTVNPVNYLNMQTHEGNVQVKCINNGYTDITVRLRLRSYPEGLEINDNDKMITLPPGGQQLLHVVFRSRLSQNLTSDFNLSVLALDPATGKELAATYTKVLVLSNEKRALIASTTDAALINNSAQLSYWNADNGLSYYQLAARGAVEPAAGNALRYHLNLNYYTRPFSGAEMYDSWISYKNRHLGIQIGSISENLDYSLFGSGVKLSFFPDSANTVSGYYMKNNYLIFSAVNNQRDAATIWAANYTHATERNTSSLSYLNGSDPFTGVQTNLVNGKSGWELKGDQSLELEAGYSRELLLSDQQKAHNGYAGGLRYRYHSDKWSILSDNYYSTPYYSGLRRGALLLQEHVDYRVTPHKHIFAHYEVVNNTPRYEGRYYPAFFNTKTAQYQLGFATAMNRWLVNLRSYFYTQALRQKILSTDLALRSASWHAAADISYSINRHGFMFSGDYGRVKSNNPYLPGKNYSVLQGKFNYSFNQMGFNALVQYNPFYLIQEPLPWQQGKFRQYSLGPYFRFSFFDKRLELEASDNLSYYGYYLGGWSNTAQGRAIFSFQNTWQAAAQVIYNSYEQYRGYNFLQTQVSITKSFMQKNAPGYKSLSVLFFGDKNADGIWNKDEYPVENVIAMLDQSLAQSDRKGKISFTNLEPSAHKLRIENGNGWWLMTPVDIFLKHNQTLKIALVKTAAVSGKVVNEGSRFIQDALDLEGITVIAAGSQGERFTTITDAEGNFSFNLPAKLFSFTTETQNSGQFIANQPQSVNVKETGNPPVIFHLSDQSRKIDIKQF</sequence>
<dbReference type="RefSeq" id="WP_231002326.1">
    <property type="nucleotide sequence ID" value="NZ_JAJNEC010000003.1"/>
</dbReference>
<keyword evidence="2" id="KW-1185">Reference proteome</keyword>
<name>A0ABS8PKL5_9BACT</name>
<dbReference type="Proteomes" id="UP001199816">
    <property type="component" value="Unassembled WGS sequence"/>
</dbReference>
<organism evidence="1 2">
    <name type="scientific">Niabella pedocola</name>
    <dbReference type="NCBI Taxonomy" id="1752077"/>
    <lineage>
        <taxon>Bacteria</taxon>
        <taxon>Pseudomonadati</taxon>
        <taxon>Bacteroidota</taxon>
        <taxon>Chitinophagia</taxon>
        <taxon>Chitinophagales</taxon>
        <taxon>Chitinophagaceae</taxon>
        <taxon>Niabella</taxon>
    </lineage>
</organism>
<evidence type="ECO:0000313" key="1">
    <source>
        <dbReference type="EMBL" id="MCD2421420.1"/>
    </source>
</evidence>
<gene>
    <name evidence="1" type="ORF">LQ567_01505</name>
</gene>
<reference evidence="1 2" key="1">
    <citation type="submission" date="2021-11" db="EMBL/GenBank/DDBJ databases">
        <title>Genomic of Niabella pedocola.</title>
        <authorList>
            <person name="Wu T."/>
        </authorList>
    </citation>
    <scope>NUCLEOTIDE SEQUENCE [LARGE SCALE GENOMIC DNA]</scope>
    <source>
        <strain evidence="1 2">JCM 31011</strain>
    </source>
</reference>
<accession>A0ABS8PKL5</accession>
<protein>
    <submittedName>
        <fullName evidence="1">Carboxypeptidase-like regulatory domain-containing protein</fullName>
    </submittedName>
</protein>
<proteinExistence type="predicted"/>
<dbReference type="EMBL" id="JAJNEC010000003">
    <property type="protein sequence ID" value="MCD2421420.1"/>
    <property type="molecule type" value="Genomic_DNA"/>
</dbReference>
<evidence type="ECO:0000313" key="2">
    <source>
        <dbReference type="Proteomes" id="UP001199816"/>
    </source>
</evidence>
<comment type="caution">
    <text evidence="1">The sequence shown here is derived from an EMBL/GenBank/DDBJ whole genome shotgun (WGS) entry which is preliminary data.</text>
</comment>